<feature type="domain" description="Maltose/galactoside acetyltransferase" evidence="4">
    <location>
        <begin position="26"/>
        <end position="86"/>
    </location>
</feature>
<dbReference type="InterPro" id="IPR011004">
    <property type="entry name" value="Trimer_LpxA-like_sf"/>
</dbReference>
<reference evidence="6" key="2">
    <citation type="journal article" date="2009" name="Fungal Genet. Biol.">
        <title>The 2008 update of the Aspergillus nidulans genome annotation: a community effort.</title>
        <authorList>
            <person name="Wortman J.R."/>
            <person name="Gilsenan J.M."/>
            <person name="Joardar V."/>
            <person name="Deegan J."/>
            <person name="Clutterbuck J."/>
            <person name="Andersen M.R."/>
            <person name="Archer D."/>
            <person name="Bencina M."/>
            <person name="Braus G."/>
            <person name="Coutinho P."/>
            <person name="von Dohren H."/>
            <person name="Doonan J."/>
            <person name="Driessen A.J."/>
            <person name="Durek P."/>
            <person name="Espeso E."/>
            <person name="Fekete E."/>
            <person name="Flipphi M."/>
            <person name="Estrada C.G."/>
            <person name="Geysens S."/>
            <person name="Goldman G."/>
            <person name="de Groot P.W."/>
            <person name="Hansen K."/>
            <person name="Harris S.D."/>
            <person name="Heinekamp T."/>
            <person name="Helmstaedt K."/>
            <person name="Henrissat B."/>
            <person name="Hofmann G."/>
            <person name="Homan T."/>
            <person name="Horio T."/>
            <person name="Horiuchi H."/>
            <person name="James S."/>
            <person name="Jones M."/>
            <person name="Karaffa L."/>
            <person name="Karanyi Z."/>
            <person name="Kato M."/>
            <person name="Keller N."/>
            <person name="Kelly D.E."/>
            <person name="Kiel J.A."/>
            <person name="Kim J.M."/>
            <person name="van der Klei I.J."/>
            <person name="Klis F.M."/>
            <person name="Kovalchuk A."/>
            <person name="Krasevec N."/>
            <person name="Kubicek C.P."/>
            <person name="Liu B."/>
            <person name="Maccabe A."/>
            <person name="Meyer V."/>
            <person name="Mirabito P."/>
            <person name="Miskei M."/>
            <person name="Mos M."/>
            <person name="Mullins J."/>
            <person name="Nelson D.R."/>
            <person name="Nielsen J."/>
            <person name="Oakley B.R."/>
            <person name="Osmani S.A."/>
            <person name="Pakula T."/>
            <person name="Paszewski A."/>
            <person name="Paulsen I."/>
            <person name="Pilsyk S."/>
            <person name="Pocsi I."/>
            <person name="Punt P.J."/>
            <person name="Ram A.F."/>
            <person name="Ren Q."/>
            <person name="Robellet X."/>
            <person name="Robson G."/>
            <person name="Seiboth B."/>
            <person name="van Solingen P."/>
            <person name="Specht T."/>
            <person name="Sun J."/>
            <person name="Taheri-Talesh N."/>
            <person name="Takeshita N."/>
            <person name="Ussery D."/>
            <person name="vanKuyk P.A."/>
            <person name="Visser H."/>
            <person name="van de Vondervoort P.J."/>
            <person name="de Vries R.P."/>
            <person name="Walton J."/>
            <person name="Xiang X."/>
            <person name="Xiong Y."/>
            <person name="Zeng A.P."/>
            <person name="Brandt B.W."/>
            <person name="Cornell M.J."/>
            <person name="van den Hondel C.A."/>
            <person name="Visser J."/>
            <person name="Oliver S.G."/>
            <person name="Turner G."/>
        </authorList>
    </citation>
    <scope>GENOME REANNOTATION</scope>
    <source>
        <strain evidence="6">FGSC A4 / ATCC 38163 / CBS 112.46 / NRRL 194 / M139</strain>
    </source>
</reference>
<dbReference type="VEuPathDB" id="FungiDB:AN3419"/>
<dbReference type="InterPro" id="IPR051159">
    <property type="entry name" value="Hexapeptide_acetyltransf"/>
</dbReference>
<dbReference type="OMA" id="GSPCRVK"/>
<dbReference type="FunFam" id="2.160.10.10:FF:000025">
    <property type="entry name" value="Hexapeptide-repeat containing-acetyltransferase"/>
    <property type="match status" value="1"/>
</dbReference>
<keyword evidence="2" id="KW-0808">Transferase</keyword>
<dbReference type="FunCoup" id="Q5B7R1">
    <property type="interactions" value="13"/>
</dbReference>
<dbReference type="GeneID" id="2874127"/>
<evidence type="ECO:0000256" key="1">
    <source>
        <dbReference type="ARBA" id="ARBA00007274"/>
    </source>
</evidence>
<evidence type="ECO:0000256" key="3">
    <source>
        <dbReference type="ARBA" id="ARBA00023315"/>
    </source>
</evidence>
<reference evidence="6" key="1">
    <citation type="journal article" date="2005" name="Nature">
        <title>Sequencing of Aspergillus nidulans and comparative analysis with A. fumigatus and A. oryzae.</title>
        <authorList>
            <person name="Galagan J.E."/>
            <person name="Calvo S.E."/>
            <person name="Cuomo C."/>
            <person name="Ma L.J."/>
            <person name="Wortman J.R."/>
            <person name="Batzoglou S."/>
            <person name="Lee S.I."/>
            <person name="Basturkmen M."/>
            <person name="Spevak C.C."/>
            <person name="Clutterbuck J."/>
            <person name="Kapitonov V."/>
            <person name="Jurka J."/>
            <person name="Scazzocchio C."/>
            <person name="Farman M."/>
            <person name="Butler J."/>
            <person name="Purcell S."/>
            <person name="Harris S."/>
            <person name="Braus G.H."/>
            <person name="Draht O."/>
            <person name="Busch S."/>
            <person name="D'Enfert C."/>
            <person name="Bouchier C."/>
            <person name="Goldman G.H."/>
            <person name="Bell-Pedersen D."/>
            <person name="Griffiths-Jones S."/>
            <person name="Doonan J.H."/>
            <person name="Yu J."/>
            <person name="Vienken K."/>
            <person name="Pain A."/>
            <person name="Freitag M."/>
            <person name="Selker E.U."/>
            <person name="Archer D.B."/>
            <person name="Penalva M.A."/>
            <person name="Oakley B.R."/>
            <person name="Momany M."/>
            <person name="Tanaka T."/>
            <person name="Kumagai T."/>
            <person name="Asai K."/>
            <person name="Machida M."/>
            <person name="Nierman W.C."/>
            <person name="Denning D.W."/>
            <person name="Caddick M."/>
            <person name="Hynes M."/>
            <person name="Paoletti M."/>
            <person name="Fischer R."/>
            <person name="Miller B."/>
            <person name="Dyer P."/>
            <person name="Sachs M.S."/>
            <person name="Osmani S.A."/>
            <person name="Birren B.W."/>
        </authorList>
    </citation>
    <scope>NUCLEOTIDE SEQUENCE [LARGE SCALE GENOMIC DNA]</scope>
    <source>
        <strain evidence="6">FGSC A4 / ATCC 38163 / CBS 112.46 / NRRL 194 / M139</strain>
    </source>
</reference>
<dbReference type="InParanoid" id="Q5B7R1"/>
<protein>
    <submittedName>
        <fullName evidence="5">O-acetyltransferase, putative (AFU_orthologue AFUA_3G11510)</fullName>
    </submittedName>
</protein>
<dbReference type="SMART" id="SM01266">
    <property type="entry name" value="Mac"/>
    <property type="match status" value="1"/>
</dbReference>
<dbReference type="HOGENOM" id="CLU_051638_3_0_1"/>
<dbReference type="CDD" id="cd03357">
    <property type="entry name" value="LbH_MAT_GAT"/>
    <property type="match status" value="1"/>
</dbReference>
<dbReference type="GO" id="GO:0016407">
    <property type="term" value="F:acetyltransferase activity"/>
    <property type="evidence" value="ECO:0007669"/>
    <property type="project" value="InterPro"/>
</dbReference>
<dbReference type="Pfam" id="PF12464">
    <property type="entry name" value="Mac"/>
    <property type="match status" value="1"/>
</dbReference>
<dbReference type="EMBL" id="BN001306">
    <property type="protein sequence ID" value="CBF82747.1"/>
    <property type="molecule type" value="Genomic_DNA"/>
</dbReference>
<organism evidence="5 6">
    <name type="scientific">Emericella nidulans (strain FGSC A4 / ATCC 38163 / CBS 112.46 / NRRL 194 / M139)</name>
    <name type="common">Aspergillus nidulans</name>
    <dbReference type="NCBI Taxonomy" id="227321"/>
    <lineage>
        <taxon>Eukaryota</taxon>
        <taxon>Fungi</taxon>
        <taxon>Dikarya</taxon>
        <taxon>Ascomycota</taxon>
        <taxon>Pezizomycotina</taxon>
        <taxon>Eurotiomycetes</taxon>
        <taxon>Eurotiomycetidae</taxon>
        <taxon>Eurotiales</taxon>
        <taxon>Aspergillaceae</taxon>
        <taxon>Aspergillus</taxon>
        <taxon>Aspergillus subgen. Nidulantes</taxon>
    </lineage>
</organism>
<proteinExistence type="inferred from homology"/>
<dbReference type="eggNOG" id="KOG4750">
    <property type="taxonomic scope" value="Eukaryota"/>
</dbReference>
<sequence>MAAPAKRPEIIEIARGLDHIPMCEDYEKMISGMMYNPLLPTLAAARHRCRGVASDYNNLDTKAVSWEEIGERRFELLKNVVGRVGEGTFVEPPFWPDYGCNIVIGKECFVNFNFTALDTSLIVIGDRVQLGPNVSIYTAGHDTSILSRRKFVEFGHPVFIGDDCWIGGNVIILPGVRIGEGCTIGAGSVVTKDIPPFSVAVGSPCKAIKTIQSAEEELNDPKNPYRDLPEKSG</sequence>
<dbReference type="KEGG" id="ani:ANIA_03419"/>
<dbReference type="GO" id="GO:0008374">
    <property type="term" value="F:O-acyltransferase activity"/>
    <property type="evidence" value="ECO:0000318"/>
    <property type="project" value="GO_Central"/>
</dbReference>
<gene>
    <name evidence="5" type="ORF">ANIA_03419</name>
</gene>
<dbReference type="PANTHER" id="PTHR23416:SF23">
    <property type="entry name" value="ACETYLTRANSFERASE C18B11.09C-RELATED"/>
    <property type="match status" value="1"/>
</dbReference>
<evidence type="ECO:0000313" key="5">
    <source>
        <dbReference type="EMBL" id="CBF82747.1"/>
    </source>
</evidence>
<dbReference type="AlphaFoldDB" id="Q5B7R1"/>
<evidence type="ECO:0000313" key="6">
    <source>
        <dbReference type="Proteomes" id="UP000000560"/>
    </source>
</evidence>
<dbReference type="Pfam" id="PF00132">
    <property type="entry name" value="Hexapep"/>
    <property type="match status" value="1"/>
</dbReference>
<keyword evidence="3" id="KW-0012">Acyltransferase</keyword>
<dbReference type="STRING" id="227321.Q5B7R1"/>
<comment type="similarity">
    <text evidence="1">Belongs to the transferase hexapeptide repeat family.</text>
</comment>
<dbReference type="Gene3D" id="2.160.10.10">
    <property type="entry name" value="Hexapeptide repeat proteins"/>
    <property type="match status" value="1"/>
</dbReference>
<dbReference type="SUPFAM" id="SSF51161">
    <property type="entry name" value="Trimeric LpxA-like enzymes"/>
    <property type="match status" value="1"/>
</dbReference>
<keyword evidence="6" id="KW-1185">Reference proteome</keyword>
<evidence type="ECO:0000259" key="4">
    <source>
        <dbReference type="SMART" id="SM01266"/>
    </source>
</evidence>
<dbReference type="PANTHER" id="PTHR23416">
    <property type="entry name" value="SIALIC ACID SYNTHASE-RELATED"/>
    <property type="match status" value="1"/>
</dbReference>
<dbReference type="InterPro" id="IPR024688">
    <property type="entry name" value="Mac_dom"/>
</dbReference>
<accession>Q5B7R1</accession>
<name>Q5B7R1_EMENI</name>
<accession>C8VHK2</accession>
<evidence type="ECO:0000256" key="2">
    <source>
        <dbReference type="ARBA" id="ARBA00022679"/>
    </source>
</evidence>
<dbReference type="Proteomes" id="UP000000560">
    <property type="component" value="Chromosome VI"/>
</dbReference>
<dbReference type="RefSeq" id="XP_661023.1">
    <property type="nucleotide sequence ID" value="XM_655931.1"/>
</dbReference>
<dbReference type="OrthoDB" id="25818at2759"/>
<dbReference type="InterPro" id="IPR001451">
    <property type="entry name" value="Hexapep"/>
</dbReference>